<evidence type="ECO:0000256" key="2">
    <source>
        <dbReference type="SAM" id="Phobius"/>
    </source>
</evidence>
<feature type="transmembrane region" description="Helical" evidence="2">
    <location>
        <begin position="111"/>
        <end position="133"/>
    </location>
</feature>
<reference evidence="3 4" key="1">
    <citation type="journal article" date="2014" name="BMC Genomics">
        <title>Comparative genome sequencing reveals chemotype-specific gene clusters in the toxigenic black mold Stachybotrys.</title>
        <authorList>
            <person name="Semeiks J."/>
            <person name="Borek D."/>
            <person name="Otwinowski Z."/>
            <person name="Grishin N.V."/>
        </authorList>
    </citation>
    <scope>NUCLEOTIDE SEQUENCE [LARGE SCALE GENOMIC DNA]</scope>
    <source>
        <strain evidence="4">CBS 109288 / IBT 7711</strain>
    </source>
</reference>
<name>A0A084AIE6_STACB</name>
<keyword evidence="2" id="KW-0812">Transmembrane</keyword>
<dbReference type="EMBL" id="KL648714">
    <property type="protein sequence ID" value="KEY65075.1"/>
    <property type="molecule type" value="Genomic_DNA"/>
</dbReference>
<sequence length="339" mass="37655">MEQQPRPSLSRSPGSRSSFMSVGRMPVIDEDEEVRTHPRATTPLQMPQRSYRRSIARGLPPPYVPASYLPPTYILSKEARRLGDNSLKGRLRRFWYGETPWFSGRRRTWKLIALFGLLIAIVVALAVGLTVGLRNRGDGDGSGDDGTAFQFPVGSFALNTTLQRTSTDCSSNPATWRCYPYEDGAPATFFWVITENNSSSFNISSTENPFAPTFSNMTMEIRDGNQLDERLVFSFSMAKTVVPSEGLSPGNNRAARCTFPDTIFEATLWTRRRNGQVIVPPIETNDHFDDWPGDVEVAQIKSSALSSPPMCEDNQGTLIADVQAGPGECECRYASFDLD</sequence>
<evidence type="ECO:0000313" key="3">
    <source>
        <dbReference type="EMBL" id="KEY65075.1"/>
    </source>
</evidence>
<dbReference type="Proteomes" id="UP000028045">
    <property type="component" value="Unassembled WGS sequence"/>
</dbReference>
<proteinExistence type="predicted"/>
<dbReference type="OrthoDB" id="5296155at2759"/>
<feature type="region of interest" description="Disordered" evidence="1">
    <location>
        <begin position="1"/>
        <end position="22"/>
    </location>
</feature>
<keyword evidence="2" id="KW-0472">Membrane</keyword>
<feature type="compositionally biased region" description="Low complexity" evidence="1">
    <location>
        <begin position="1"/>
        <end position="18"/>
    </location>
</feature>
<organism evidence="3 4">
    <name type="scientific">Stachybotrys chartarum (strain CBS 109288 / IBT 7711)</name>
    <name type="common">Toxic black mold</name>
    <name type="synonym">Stilbospora chartarum</name>
    <dbReference type="NCBI Taxonomy" id="1280523"/>
    <lineage>
        <taxon>Eukaryota</taxon>
        <taxon>Fungi</taxon>
        <taxon>Dikarya</taxon>
        <taxon>Ascomycota</taxon>
        <taxon>Pezizomycotina</taxon>
        <taxon>Sordariomycetes</taxon>
        <taxon>Hypocreomycetidae</taxon>
        <taxon>Hypocreales</taxon>
        <taxon>Stachybotryaceae</taxon>
        <taxon>Stachybotrys</taxon>
    </lineage>
</organism>
<keyword evidence="4" id="KW-1185">Reference proteome</keyword>
<accession>A0A084AIE6</accession>
<gene>
    <name evidence="3" type="ORF">S7711_08145</name>
</gene>
<protein>
    <recommendedName>
        <fullName evidence="5">Tat pathway signal sequence</fullName>
    </recommendedName>
</protein>
<dbReference type="AlphaFoldDB" id="A0A084AIE6"/>
<dbReference type="HOGENOM" id="CLU_050915_0_0_1"/>
<keyword evidence="2" id="KW-1133">Transmembrane helix</keyword>
<evidence type="ECO:0000256" key="1">
    <source>
        <dbReference type="SAM" id="MobiDB-lite"/>
    </source>
</evidence>
<evidence type="ECO:0000313" key="4">
    <source>
        <dbReference type="Proteomes" id="UP000028045"/>
    </source>
</evidence>
<evidence type="ECO:0008006" key="5">
    <source>
        <dbReference type="Google" id="ProtNLM"/>
    </source>
</evidence>